<evidence type="ECO:0000256" key="1">
    <source>
        <dbReference type="PROSITE-ProRule" id="PRU00152"/>
    </source>
</evidence>
<dbReference type="PROSITE" id="PS50095">
    <property type="entry name" value="PLAT"/>
    <property type="match status" value="1"/>
</dbReference>
<comment type="caution">
    <text evidence="1">Lacks conserved residue(s) required for the propagation of feature annotation.</text>
</comment>
<dbReference type="Pfam" id="PF06232">
    <property type="entry name" value="ATS3"/>
    <property type="match status" value="1"/>
</dbReference>
<dbReference type="InterPro" id="IPR001024">
    <property type="entry name" value="PLAT/LH2_dom"/>
</dbReference>
<protein>
    <submittedName>
        <fullName evidence="2">Uncharacterized protein</fullName>
    </submittedName>
</protein>
<dbReference type="PANTHER" id="PTHR31718">
    <property type="entry name" value="PLAT DOMAIN-CONTAINING PROTEIN"/>
    <property type="match status" value="1"/>
</dbReference>
<accession>A0A176VJE0</accession>
<reference evidence="2" key="1">
    <citation type="journal article" date="2019" name="Curr. Biol.">
        <title>Chromatin organization in early land plants reveals an ancestral association between H3K27me3, transposons, and constitutive heterochromatin.</title>
        <authorList>
            <person name="Montgomery S.A."/>
            <person name="Tanizawa Y."/>
            <person name="Galik B."/>
            <person name="Wang N."/>
            <person name="Ito T."/>
            <person name="Mochizuki T."/>
            <person name="Akimcheva S."/>
            <person name="Bowman J."/>
            <person name="Cognat V."/>
            <person name="Drouard L."/>
            <person name="Ekker H."/>
            <person name="Houng S."/>
            <person name="Kohchi T."/>
            <person name="Lin S."/>
            <person name="Liu L.D."/>
            <person name="Nakamura Y."/>
            <person name="Valeeva L.R."/>
            <person name="Shakirov E.V."/>
            <person name="Shippen D.E."/>
            <person name="Wei W."/>
            <person name="Yagura M."/>
            <person name="Yamaoka S."/>
            <person name="Yamato K.T."/>
            <person name="Liu C."/>
            <person name="Berger F."/>
        </authorList>
    </citation>
    <scope>NUCLEOTIDE SEQUENCE</scope>
    <source>
        <strain evidence="2">Tak-1</strain>
    </source>
</reference>
<evidence type="ECO:0000313" key="2">
    <source>
        <dbReference type="EMBL" id="BBN20696.1"/>
    </source>
</evidence>
<dbReference type="InterPro" id="IPR010417">
    <property type="entry name" value="Embryo-specific_ATS3"/>
</dbReference>
<proteinExistence type="predicted"/>
<sequence>MAMAYYGAAAIALLSLFSTVMATDYCVYTLFVKTGFLPKAGTNSHISTEFFDANGNSYKISNITEWGGSLMSANHDCFERNNLDVFTGLGECLETPICGMHLSSDGSGEHHGWYCDYVEVTSVCSKPSMLCNTHRFTVQQWLATDVYPYQLVAHRDDCAHLKTSA</sequence>
<gene>
    <name evidence="2" type="ORF">Mp_zg00270</name>
</gene>
<dbReference type="InterPro" id="IPR036392">
    <property type="entry name" value="PLAT/LH2_dom_sf"/>
</dbReference>
<dbReference type="EMBL" id="AP019943">
    <property type="protein sequence ID" value="BBN20696.1"/>
    <property type="molecule type" value="Genomic_DNA"/>
</dbReference>
<dbReference type="SUPFAM" id="SSF49723">
    <property type="entry name" value="Lipase/lipooxygenase domain (PLAT/LH2 domain)"/>
    <property type="match status" value="1"/>
</dbReference>
<dbReference type="AlphaFoldDB" id="A0A176VJE0"/>
<name>A0A176VJE0_MARPO</name>
<organism evidence="2">
    <name type="scientific">Marchantia polymorpha subsp. ruderalis</name>
    <dbReference type="NCBI Taxonomy" id="1480154"/>
    <lineage>
        <taxon>Eukaryota</taxon>
        <taxon>Viridiplantae</taxon>
        <taxon>Streptophyta</taxon>
        <taxon>Embryophyta</taxon>
        <taxon>Marchantiophyta</taxon>
        <taxon>Marchantiopsida</taxon>
        <taxon>Marchantiidae</taxon>
        <taxon>Marchantiales</taxon>
        <taxon>Marchantiaceae</taxon>
        <taxon>Marchantia</taxon>
    </lineage>
</organism>
<dbReference type="Gene3D" id="2.60.60.20">
    <property type="entry name" value="PLAT/LH2 domain"/>
    <property type="match status" value="1"/>
</dbReference>
<dbReference type="PANTHER" id="PTHR31718:SF0">
    <property type="entry name" value="PLAT DOMAIN-CONTAINING PROTEIN 2"/>
    <property type="match status" value="1"/>
</dbReference>